<keyword evidence="4" id="KW-1185">Reference proteome</keyword>
<dbReference type="GO" id="GO:0008641">
    <property type="term" value="F:ubiquitin-like modifier activating enzyme activity"/>
    <property type="evidence" value="ECO:0007669"/>
    <property type="project" value="InterPro"/>
</dbReference>
<dbReference type="InterPro" id="IPR035985">
    <property type="entry name" value="Ubiquitin-activating_enz"/>
</dbReference>
<evidence type="ECO:0000256" key="1">
    <source>
        <dbReference type="SAM" id="MobiDB-lite"/>
    </source>
</evidence>
<organism evidence="3 4">
    <name type="scientific">Aspergillus nanangensis</name>
    <dbReference type="NCBI Taxonomy" id="2582783"/>
    <lineage>
        <taxon>Eukaryota</taxon>
        <taxon>Fungi</taxon>
        <taxon>Dikarya</taxon>
        <taxon>Ascomycota</taxon>
        <taxon>Pezizomycotina</taxon>
        <taxon>Eurotiomycetes</taxon>
        <taxon>Eurotiomycetidae</taxon>
        <taxon>Eurotiales</taxon>
        <taxon>Aspergillaceae</taxon>
        <taxon>Aspergillus</taxon>
        <taxon>Aspergillus subgen. Circumdati</taxon>
    </lineage>
</organism>
<protein>
    <submittedName>
        <fullName evidence="3">E1 ubiquitin-activating protein uba2</fullName>
    </submittedName>
</protein>
<dbReference type="Pfam" id="PF14732">
    <property type="entry name" value="UAE_UbL"/>
    <property type="match status" value="1"/>
</dbReference>
<comment type="caution">
    <text evidence="3">The sequence shown here is derived from an EMBL/GenBank/DDBJ whole genome shotgun (WGS) entry which is preliminary data.</text>
</comment>
<dbReference type="EMBL" id="VCAU01000008">
    <property type="protein sequence ID" value="KAF9893283.1"/>
    <property type="molecule type" value="Genomic_DNA"/>
</dbReference>
<dbReference type="Proteomes" id="UP001194746">
    <property type="component" value="Unassembled WGS sequence"/>
</dbReference>
<feature type="domain" description="Ubiquitin/SUMO-activating enzyme ubiquitin-like" evidence="2">
    <location>
        <begin position="57"/>
        <end position="131"/>
    </location>
</feature>
<gene>
    <name evidence="3" type="primary">UBA2_2</name>
    <name evidence="3" type="ORF">FE257_011713</name>
</gene>
<evidence type="ECO:0000313" key="4">
    <source>
        <dbReference type="Proteomes" id="UP001194746"/>
    </source>
</evidence>
<dbReference type="InterPro" id="IPR028077">
    <property type="entry name" value="UAE_UbL_dom"/>
</dbReference>
<dbReference type="FunFam" id="3.10.290.20:FF:000005">
    <property type="entry name" value="Ubiquitin-activating enzyme E1-like"/>
    <property type="match status" value="1"/>
</dbReference>
<accession>A0AAD4CWW2</accession>
<evidence type="ECO:0000259" key="2">
    <source>
        <dbReference type="Pfam" id="PF14732"/>
    </source>
</evidence>
<reference evidence="3" key="1">
    <citation type="journal article" date="2019" name="Beilstein J. Org. Chem.">
        <title>Nanangenines: drimane sesquiterpenoids as the dominant metabolite cohort of a novel Australian fungus, Aspergillus nanangensis.</title>
        <authorList>
            <person name="Lacey H.J."/>
            <person name="Gilchrist C.L.M."/>
            <person name="Crombie A."/>
            <person name="Kalaitzis J.A."/>
            <person name="Vuong D."/>
            <person name="Rutledge P.J."/>
            <person name="Turner P."/>
            <person name="Pitt J.I."/>
            <person name="Lacey E."/>
            <person name="Chooi Y.H."/>
            <person name="Piggott A.M."/>
        </authorList>
    </citation>
    <scope>NUCLEOTIDE SEQUENCE</scope>
    <source>
        <strain evidence="3">MST-FP2251</strain>
    </source>
</reference>
<feature type="compositionally biased region" description="Basic and acidic residues" evidence="1">
    <location>
        <begin position="183"/>
        <end position="198"/>
    </location>
</feature>
<reference evidence="3" key="2">
    <citation type="submission" date="2020-02" db="EMBL/GenBank/DDBJ databases">
        <authorList>
            <person name="Gilchrist C.L.M."/>
            <person name="Chooi Y.-H."/>
        </authorList>
    </citation>
    <scope>NUCLEOTIDE SEQUENCE</scope>
    <source>
        <strain evidence="3">MST-FP2251</strain>
    </source>
</reference>
<proteinExistence type="predicted"/>
<feature type="region of interest" description="Disordered" evidence="1">
    <location>
        <begin position="143"/>
        <end position="228"/>
    </location>
</feature>
<evidence type="ECO:0000313" key="3">
    <source>
        <dbReference type="EMBL" id="KAF9893283.1"/>
    </source>
</evidence>
<dbReference type="SUPFAM" id="SSF69572">
    <property type="entry name" value="Activating enzymes of the ubiquitin-like proteins"/>
    <property type="match status" value="1"/>
</dbReference>
<sequence length="228" mass="24488">MTAGLCVLQAFKVLKHDYSQAKMVFLERSSARAINSDSLNPPNPSCPVCSVAQATITVDPERATVQNLVEDVLRSQLGYGEDFSLHNDLGTFYDPDLDDNLPKKLFDLGVEDMGFITVLDEDDEPRVNLQLIVLVEKPEASADEKKPISLKTIPEIPRKTTAPKPATPPTNGQSNGASGQGKRKADDASLTNGEDRAKRVASVSVADGDNSQPIVLDEGDGGAILIDD</sequence>
<dbReference type="Gene3D" id="3.10.290.20">
    <property type="entry name" value="Ubiquitin-like 2 activating enzyme e1b. Chain: B, domain 3"/>
    <property type="match status" value="1"/>
</dbReference>
<name>A0AAD4CWW2_ASPNN</name>
<dbReference type="AlphaFoldDB" id="A0AAD4CWW2"/>